<dbReference type="InterPro" id="IPR050391">
    <property type="entry name" value="Mito_Metabolite_Transporter"/>
</dbReference>
<evidence type="ECO:0000256" key="8">
    <source>
        <dbReference type="SAM" id="Phobius"/>
    </source>
</evidence>
<sequence length="466" mass="53550">MAFEKRKFLLNKLIICIIKNQTLLIAHIHIYIYILFIYLFIFKKMNADIEGSFLNLVTARLITSAFSQPLEYLKIVKQTGYSSPSSTSFLQQRMSKLYTSVYQHQPDAIFKGLTMTMIQQSIFAVNLYKLYPFLVTYYGSMNNNNLYNAELYAAATSGFIHGLLSTPFETVKMRQIGNTLMKNSTQDLKIEMSKPYVVKEFLFDPVQNSSIKQRQSDLSEIKRVNALCKTIPKENLFSYSSFEKSMGLNPSTDQPILEQMKKNKLLADKVYTNPASKIIETVKEMMTTNPSIYKNFTNAACLTAIQTSIQTTSFVFSLHKMQQLTHYALTTESDSYYAQFLQSFILAKHNDKFFSQIAPMLIGVPSAFITCILTQPMDNIKTILQSGQFDKFRQLSDSKQVTFSRPNIAEVLVKCYISNNNLKGLYSGFNLRFLRLSFWHTGFGYGITKELFGVWNKYSEMRKLQS</sequence>
<accession>A0A1B7TCQ5</accession>
<dbReference type="OrthoDB" id="44467at2759"/>
<evidence type="ECO:0000256" key="6">
    <source>
        <dbReference type="ARBA" id="ARBA00022989"/>
    </source>
</evidence>
<feature type="transmembrane region" description="Helical" evidence="8">
    <location>
        <begin position="21"/>
        <end position="41"/>
    </location>
</feature>
<dbReference type="EMBL" id="LXPE01000017">
    <property type="protein sequence ID" value="OBA26500.1"/>
    <property type="molecule type" value="Genomic_DNA"/>
</dbReference>
<dbReference type="InterPro" id="IPR023395">
    <property type="entry name" value="MCP_dom_sf"/>
</dbReference>
<keyword evidence="4 8" id="KW-0812">Transmembrane</keyword>
<evidence type="ECO:0000256" key="2">
    <source>
        <dbReference type="ARBA" id="ARBA00006375"/>
    </source>
</evidence>
<dbReference type="SUPFAM" id="SSF103506">
    <property type="entry name" value="Mitochondrial carrier"/>
    <property type="match status" value="2"/>
</dbReference>
<dbReference type="AlphaFoldDB" id="A0A1B7TCQ5"/>
<evidence type="ECO:0000313" key="9">
    <source>
        <dbReference type="EMBL" id="OBA26500.1"/>
    </source>
</evidence>
<keyword evidence="5" id="KW-0677">Repeat</keyword>
<comment type="similarity">
    <text evidence="2">Belongs to the mitochondrial carrier (TC 2.A.29) family.</text>
</comment>
<dbReference type="Pfam" id="PF00153">
    <property type="entry name" value="Mito_carr"/>
    <property type="match status" value="1"/>
</dbReference>
<proteinExistence type="inferred from homology"/>
<evidence type="ECO:0000256" key="5">
    <source>
        <dbReference type="ARBA" id="ARBA00022737"/>
    </source>
</evidence>
<evidence type="ECO:0000256" key="4">
    <source>
        <dbReference type="ARBA" id="ARBA00022692"/>
    </source>
</evidence>
<keyword evidence="7 8" id="KW-0472">Membrane</keyword>
<reference evidence="10" key="1">
    <citation type="journal article" date="2016" name="Proc. Natl. Acad. Sci. U.S.A.">
        <title>Comparative genomics of biotechnologically important yeasts.</title>
        <authorList>
            <person name="Riley R."/>
            <person name="Haridas S."/>
            <person name="Wolfe K.H."/>
            <person name="Lopes M.R."/>
            <person name="Hittinger C.T."/>
            <person name="Goeker M."/>
            <person name="Salamov A.A."/>
            <person name="Wisecaver J.H."/>
            <person name="Long T.M."/>
            <person name="Calvey C.H."/>
            <person name="Aerts A.L."/>
            <person name="Barry K.W."/>
            <person name="Choi C."/>
            <person name="Clum A."/>
            <person name="Coughlan A.Y."/>
            <person name="Deshpande S."/>
            <person name="Douglass A.P."/>
            <person name="Hanson S.J."/>
            <person name="Klenk H.-P."/>
            <person name="LaButti K.M."/>
            <person name="Lapidus A."/>
            <person name="Lindquist E.A."/>
            <person name="Lipzen A.M."/>
            <person name="Meier-Kolthoff J.P."/>
            <person name="Ohm R.A."/>
            <person name="Otillar R.P."/>
            <person name="Pangilinan J.L."/>
            <person name="Peng Y."/>
            <person name="Rokas A."/>
            <person name="Rosa C.A."/>
            <person name="Scheuner C."/>
            <person name="Sibirny A.A."/>
            <person name="Slot J.C."/>
            <person name="Stielow J.B."/>
            <person name="Sun H."/>
            <person name="Kurtzman C.P."/>
            <person name="Blackwell M."/>
            <person name="Grigoriev I.V."/>
            <person name="Jeffries T.W."/>
        </authorList>
    </citation>
    <scope>NUCLEOTIDE SEQUENCE [LARGE SCALE GENOMIC DNA]</scope>
    <source>
        <strain evidence="10">NRRL Y-1626</strain>
    </source>
</reference>
<name>A0A1B7TCQ5_9ASCO</name>
<keyword evidence="10" id="KW-1185">Reference proteome</keyword>
<evidence type="ECO:0000313" key="10">
    <source>
        <dbReference type="Proteomes" id="UP000092321"/>
    </source>
</evidence>
<protein>
    <submittedName>
        <fullName evidence="9">Mitochondrial carrier</fullName>
    </submittedName>
</protein>
<evidence type="ECO:0000256" key="3">
    <source>
        <dbReference type="ARBA" id="ARBA00022448"/>
    </source>
</evidence>
<dbReference type="Gene3D" id="1.50.40.10">
    <property type="entry name" value="Mitochondrial carrier domain"/>
    <property type="match status" value="2"/>
</dbReference>
<keyword evidence="3" id="KW-0813">Transport</keyword>
<comment type="caution">
    <text evidence="9">The sequence shown here is derived from an EMBL/GenBank/DDBJ whole genome shotgun (WGS) entry which is preliminary data.</text>
</comment>
<evidence type="ECO:0000256" key="1">
    <source>
        <dbReference type="ARBA" id="ARBA00004141"/>
    </source>
</evidence>
<comment type="subcellular location">
    <subcellularLocation>
        <location evidence="1">Membrane</location>
        <topology evidence="1">Multi-pass membrane protein</topology>
    </subcellularLocation>
</comment>
<gene>
    <name evidence="9" type="ORF">HANVADRAFT_78684</name>
</gene>
<dbReference type="PANTHER" id="PTHR45618">
    <property type="entry name" value="MITOCHONDRIAL DICARBOXYLATE CARRIER-RELATED"/>
    <property type="match status" value="1"/>
</dbReference>
<organism evidence="9 10">
    <name type="scientific">Hanseniaspora valbyensis NRRL Y-1626</name>
    <dbReference type="NCBI Taxonomy" id="766949"/>
    <lineage>
        <taxon>Eukaryota</taxon>
        <taxon>Fungi</taxon>
        <taxon>Dikarya</taxon>
        <taxon>Ascomycota</taxon>
        <taxon>Saccharomycotina</taxon>
        <taxon>Saccharomycetes</taxon>
        <taxon>Saccharomycodales</taxon>
        <taxon>Saccharomycodaceae</taxon>
        <taxon>Hanseniaspora</taxon>
    </lineage>
</organism>
<dbReference type="InterPro" id="IPR018108">
    <property type="entry name" value="MCP_transmembrane"/>
</dbReference>
<keyword evidence="6 8" id="KW-1133">Transmembrane helix</keyword>
<dbReference type="GO" id="GO:0016020">
    <property type="term" value="C:membrane"/>
    <property type="evidence" value="ECO:0007669"/>
    <property type="project" value="UniProtKB-SubCell"/>
</dbReference>
<dbReference type="Proteomes" id="UP000092321">
    <property type="component" value="Unassembled WGS sequence"/>
</dbReference>
<evidence type="ECO:0000256" key="7">
    <source>
        <dbReference type="ARBA" id="ARBA00023136"/>
    </source>
</evidence>